<comment type="similarity">
    <text evidence="1">Belongs to the enoyl-CoA hydratase/isomerase family.</text>
</comment>
<accession>A0AA35X6K1</accession>
<proteinExistence type="inferred from homology"/>
<evidence type="ECO:0000256" key="1">
    <source>
        <dbReference type="ARBA" id="ARBA00005254"/>
    </source>
</evidence>
<dbReference type="Pfam" id="PF00378">
    <property type="entry name" value="ECH_1"/>
    <property type="match status" value="1"/>
</dbReference>
<dbReference type="Gene3D" id="3.90.226.10">
    <property type="entry name" value="2-enoyl-CoA Hydratase, Chain A, domain 1"/>
    <property type="match status" value="1"/>
</dbReference>
<keyword evidence="4" id="KW-1185">Reference proteome</keyword>
<dbReference type="SUPFAM" id="SSF52096">
    <property type="entry name" value="ClpP/crotonase"/>
    <property type="match status" value="1"/>
</dbReference>
<reference evidence="3" key="1">
    <citation type="submission" date="2023-03" db="EMBL/GenBank/DDBJ databases">
        <authorList>
            <person name="Steffen K."/>
            <person name="Cardenas P."/>
        </authorList>
    </citation>
    <scope>NUCLEOTIDE SEQUENCE</scope>
</reference>
<dbReference type="InterPro" id="IPR029045">
    <property type="entry name" value="ClpP/crotonase-like_dom_sf"/>
</dbReference>
<evidence type="ECO:0000256" key="2">
    <source>
        <dbReference type="SAM" id="MobiDB-lite"/>
    </source>
</evidence>
<evidence type="ECO:0000313" key="4">
    <source>
        <dbReference type="Proteomes" id="UP001174909"/>
    </source>
</evidence>
<dbReference type="AlphaFoldDB" id="A0AA35X6K1"/>
<name>A0AA35X6K1_GEOBA</name>
<dbReference type="PANTHER" id="PTHR43802">
    <property type="entry name" value="ENOYL-COA HYDRATASE"/>
    <property type="match status" value="1"/>
</dbReference>
<feature type="compositionally biased region" description="Polar residues" evidence="2">
    <location>
        <begin position="97"/>
        <end position="107"/>
    </location>
</feature>
<feature type="region of interest" description="Disordered" evidence="2">
    <location>
        <begin position="95"/>
        <end position="120"/>
    </location>
</feature>
<organism evidence="3 4">
    <name type="scientific">Geodia barretti</name>
    <name type="common">Barrett's horny sponge</name>
    <dbReference type="NCBI Taxonomy" id="519541"/>
    <lineage>
        <taxon>Eukaryota</taxon>
        <taxon>Metazoa</taxon>
        <taxon>Porifera</taxon>
        <taxon>Demospongiae</taxon>
        <taxon>Heteroscleromorpha</taxon>
        <taxon>Tetractinellida</taxon>
        <taxon>Astrophorina</taxon>
        <taxon>Geodiidae</taxon>
        <taxon>Geodia</taxon>
    </lineage>
</organism>
<dbReference type="PANTHER" id="PTHR43802:SF1">
    <property type="entry name" value="IP11341P-RELATED"/>
    <property type="match status" value="1"/>
</dbReference>
<evidence type="ECO:0000313" key="3">
    <source>
        <dbReference type="EMBL" id="CAI8039612.1"/>
    </source>
</evidence>
<comment type="caution">
    <text evidence="3">The sequence shown here is derived from an EMBL/GenBank/DDBJ whole genome shotgun (WGS) entry which is preliminary data.</text>
</comment>
<dbReference type="EMBL" id="CASHTH010003053">
    <property type="protein sequence ID" value="CAI8039612.1"/>
    <property type="molecule type" value="Genomic_DNA"/>
</dbReference>
<dbReference type="InterPro" id="IPR001753">
    <property type="entry name" value="Enoyl-CoA_hydra/iso"/>
</dbReference>
<protein>
    <submittedName>
        <fullName evidence="3">Short-chain-enoyl-CoA hydratase</fullName>
    </submittedName>
</protein>
<dbReference type="Proteomes" id="UP001174909">
    <property type="component" value="Unassembled WGS sequence"/>
</dbReference>
<dbReference type="CDD" id="cd06558">
    <property type="entry name" value="crotonase-like"/>
    <property type="match status" value="1"/>
</dbReference>
<gene>
    <name evidence="3" type="ORF">GBAR_LOCUS22053</name>
</gene>
<sequence>MDYQYILSEKERVSKWEGSGDRRHEKVGHVAFLTMNRPEVLNAMNRQLTEELHDAVRCANEDPEIGCIVVTGADTHPRVPAFTAGGDIHEQREDQAALNSGSLTTDAMDSRSARRQRGGYEVSASDKPVIGMINGLAYGGGAVLSSSLDIRIGSDAARFRFLAAAYGRINSTWTLTNQVGWPQAKELLFTARIIEAEEAYRIGLLNHLVPSYRLRQKTMEMAAEIATNDTPSVIGIKRLLLQHKGESLEQQWMNEKDFTTNVLRGTLAEEAFPEFLARRGRPVRGA</sequence>